<organism evidence="2 3">
    <name type="scientific">Tahibacter harae</name>
    <dbReference type="NCBI Taxonomy" id="2963937"/>
    <lineage>
        <taxon>Bacteria</taxon>
        <taxon>Pseudomonadati</taxon>
        <taxon>Pseudomonadota</taxon>
        <taxon>Gammaproteobacteria</taxon>
        <taxon>Lysobacterales</taxon>
        <taxon>Rhodanobacteraceae</taxon>
        <taxon>Tahibacter</taxon>
    </lineage>
</organism>
<dbReference type="InterPro" id="IPR001466">
    <property type="entry name" value="Beta-lactam-related"/>
</dbReference>
<sequence>MEHGLRPMVLQPGQALPQWTIAERMAHYKVPGLAIAIVRNGQVTQVRGYGVREAGTGDKVDGDTLFSSGSVSKMVTAATVLRLVEQGKLALDVDVDTYLRRWHLPPAPAITQGSKPTLRMLMSHTSGLGQHGFKDYAPGLPLPTALQTLDGLPPAKNPPVRFEYQPGSRAQYSGGGTTVTQLVLEDVSGQSFAQLAQAQVFEPLQMKRANFENPLSPARGNIAKAHDDAGAPAVAAPGWQSMPELAASGLWVSARDLGLFTAALIRSYRGESRFLSRRTAEDMMTEVARSGRGLGPGLEGAGPTRIFHHGGSNDSYKAWIEGNLVSGDGIVILTNGSNGGHLGREIRNAAADAFGWAINPPVRTVALDYSDPRYHDYAGDYQLDGEILRRQGIAPPDQPRPLRITLDAATQRMQLGDDDFSPLLALSTNRFVAPDLPAQALSRQLEFHRNASGTVHGVTVDVGSARFYYVKQAPAR</sequence>
<feature type="domain" description="Beta-lactamase-related" evidence="1">
    <location>
        <begin position="20"/>
        <end position="349"/>
    </location>
</feature>
<dbReference type="Pfam" id="PF00144">
    <property type="entry name" value="Beta-lactamase"/>
    <property type="match status" value="1"/>
</dbReference>
<dbReference type="RefSeq" id="WP_255913060.1">
    <property type="nucleotide sequence ID" value="NZ_JANFQO010000004.1"/>
</dbReference>
<protein>
    <submittedName>
        <fullName evidence="2">Beta-lactamase family protein</fullName>
    </submittedName>
</protein>
<evidence type="ECO:0000313" key="2">
    <source>
        <dbReference type="EMBL" id="MCQ4164316.1"/>
    </source>
</evidence>
<accession>A0ABT1QPX5</accession>
<name>A0ABT1QPX5_9GAMM</name>
<keyword evidence="3" id="KW-1185">Reference proteome</keyword>
<dbReference type="SUPFAM" id="SSF56601">
    <property type="entry name" value="beta-lactamase/transpeptidase-like"/>
    <property type="match status" value="1"/>
</dbReference>
<reference evidence="2" key="1">
    <citation type="submission" date="2022-07" db="EMBL/GenBank/DDBJ databases">
        <title>Tahibacter sp., a new gammaproteobacterium isolated from the silt sample collected at pig farm.</title>
        <authorList>
            <person name="Chen H."/>
        </authorList>
    </citation>
    <scope>NUCLEOTIDE SEQUENCE</scope>
    <source>
        <strain evidence="2">P2K</strain>
    </source>
</reference>
<evidence type="ECO:0000313" key="3">
    <source>
        <dbReference type="Proteomes" id="UP001165498"/>
    </source>
</evidence>
<dbReference type="Gene3D" id="3.40.710.10">
    <property type="entry name" value="DD-peptidase/beta-lactamase superfamily"/>
    <property type="match status" value="1"/>
</dbReference>
<gene>
    <name evidence="2" type="ORF">NM961_06285</name>
</gene>
<dbReference type="PANTHER" id="PTHR46825:SF12">
    <property type="entry name" value="PENICILLIN-BINDING PROTEIN 4"/>
    <property type="match status" value="1"/>
</dbReference>
<dbReference type="InterPro" id="IPR012338">
    <property type="entry name" value="Beta-lactam/transpept-like"/>
</dbReference>
<evidence type="ECO:0000259" key="1">
    <source>
        <dbReference type="Pfam" id="PF00144"/>
    </source>
</evidence>
<dbReference type="InterPro" id="IPR050491">
    <property type="entry name" value="AmpC-like"/>
</dbReference>
<dbReference type="EMBL" id="JANFQO010000004">
    <property type="protein sequence ID" value="MCQ4164316.1"/>
    <property type="molecule type" value="Genomic_DNA"/>
</dbReference>
<comment type="caution">
    <text evidence="2">The sequence shown here is derived from an EMBL/GenBank/DDBJ whole genome shotgun (WGS) entry which is preliminary data.</text>
</comment>
<proteinExistence type="predicted"/>
<dbReference type="Proteomes" id="UP001165498">
    <property type="component" value="Unassembled WGS sequence"/>
</dbReference>
<dbReference type="PANTHER" id="PTHR46825">
    <property type="entry name" value="D-ALANYL-D-ALANINE-CARBOXYPEPTIDASE/ENDOPEPTIDASE AMPH"/>
    <property type="match status" value="1"/>
</dbReference>